<dbReference type="OrthoDB" id="2020995at2759"/>
<feature type="domain" description="WRKY" evidence="7">
    <location>
        <begin position="264"/>
        <end position="330"/>
    </location>
</feature>
<comment type="caution">
    <text evidence="8">The sequence shown here is derived from an EMBL/GenBank/DDBJ whole genome shotgun (WGS) entry which is preliminary data.</text>
</comment>
<keyword evidence="4" id="KW-0804">Transcription</keyword>
<feature type="compositionally biased region" description="Basic and acidic residues" evidence="6">
    <location>
        <begin position="240"/>
        <end position="253"/>
    </location>
</feature>
<dbReference type="Pfam" id="PF03106">
    <property type="entry name" value="WRKY"/>
    <property type="match status" value="1"/>
</dbReference>
<evidence type="ECO:0000256" key="4">
    <source>
        <dbReference type="ARBA" id="ARBA00023163"/>
    </source>
</evidence>
<organism evidence="8 9">
    <name type="scientific">Panicum miliaceum</name>
    <name type="common">Proso millet</name>
    <name type="synonym">Broomcorn millet</name>
    <dbReference type="NCBI Taxonomy" id="4540"/>
    <lineage>
        <taxon>Eukaryota</taxon>
        <taxon>Viridiplantae</taxon>
        <taxon>Streptophyta</taxon>
        <taxon>Embryophyta</taxon>
        <taxon>Tracheophyta</taxon>
        <taxon>Spermatophyta</taxon>
        <taxon>Magnoliopsida</taxon>
        <taxon>Liliopsida</taxon>
        <taxon>Poales</taxon>
        <taxon>Poaceae</taxon>
        <taxon>PACMAD clade</taxon>
        <taxon>Panicoideae</taxon>
        <taxon>Panicodae</taxon>
        <taxon>Paniceae</taxon>
        <taxon>Panicinae</taxon>
        <taxon>Panicum</taxon>
        <taxon>Panicum sect. Panicum</taxon>
    </lineage>
</organism>
<gene>
    <name evidence="8" type="ORF">C2845_PM05G11800</name>
</gene>
<dbReference type="FunFam" id="2.20.25.80:FF:000002">
    <property type="entry name" value="probable WRKY transcription factor 31"/>
    <property type="match status" value="1"/>
</dbReference>
<dbReference type="PROSITE" id="PS50811">
    <property type="entry name" value="WRKY"/>
    <property type="match status" value="1"/>
</dbReference>
<evidence type="ECO:0000313" key="8">
    <source>
        <dbReference type="EMBL" id="RLN29627.1"/>
    </source>
</evidence>
<dbReference type="SUPFAM" id="SSF118290">
    <property type="entry name" value="WRKY DNA-binding domain"/>
    <property type="match status" value="1"/>
</dbReference>
<dbReference type="InterPro" id="IPR003657">
    <property type="entry name" value="WRKY_dom"/>
</dbReference>
<sequence>MDLVPKQEQHKEGEEKEEEKEGMILAEHSNRANFGHGGGGGRMSEIKEVDFFSTGGARRRNGDDDDGDGETGNREAGALGRGNTTVNTALDLLTTAAATPVNGGEGTAAARAASDHNKEAATVEGELRQAGEENRRLRRMLDDLTRSYSALYHQLIQAQQQQQHQQQASGAANSMLPAATVPAGLQFVDPRMAPAMRAAAPAALDGGDRGDSDGGSGSAGEADHQNSGRSSAQQEGSGTPERDENAERAEAPLRRVRVSVRARSEAPMISDGCQWRKYGQKMAKGNPCPRAYYRCTMATGCPVRKQVQRCAEDKAVLITTYEGTHNHQLPPAAAAMAKTTSAAAAMLLSGPAASRDAGALFAGHHVAAPAPLFQSYPYASAAMGATLSASAPFPTITLDLTHPPQAPGAGLLPHRPPALAAMPFPMYGGFPAAHRPAVPPQPTTVSLGMVDSRNRSALETMTAAITSDPNFTTALAAALSTIIGGGAEAAPRSGAGANGDGNSGSGGTEPTATAAAAGALDKGVNNTEHTLTFFSREFLAQSWWKDWKQ</sequence>
<evidence type="ECO:0000256" key="1">
    <source>
        <dbReference type="ARBA" id="ARBA00004123"/>
    </source>
</evidence>
<dbReference type="InterPro" id="IPR036576">
    <property type="entry name" value="WRKY_dom_sf"/>
</dbReference>
<keyword evidence="9" id="KW-1185">Reference proteome</keyword>
<feature type="compositionally biased region" description="Basic and acidic residues" evidence="6">
    <location>
        <begin position="113"/>
        <end position="132"/>
    </location>
</feature>
<evidence type="ECO:0000256" key="2">
    <source>
        <dbReference type="ARBA" id="ARBA00023015"/>
    </source>
</evidence>
<keyword evidence="2" id="KW-0805">Transcription regulation</keyword>
<keyword evidence="3" id="KW-0238">DNA-binding</keyword>
<dbReference type="Proteomes" id="UP000275267">
    <property type="component" value="Unassembled WGS sequence"/>
</dbReference>
<feature type="region of interest" description="Disordered" evidence="6">
    <location>
        <begin position="99"/>
        <end position="132"/>
    </location>
</feature>
<evidence type="ECO:0000259" key="7">
    <source>
        <dbReference type="PROSITE" id="PS50811"/>
    </source>
</evidence>
<dbReference type="STRING" id="4540.A0A3L6SZ68"/>
<evidence type="ECO:0000313" key="9">
    <source>
        <dbReference type="Proteomes" id="UP000275267"/>
    </source>
</evidence>
<dbReference type="GO" id="GO:0043565">
    <property type="term" value="F:sequence-specific DNA binding"/>
    <property type="evidence" value="ECO:0007669"/>
    <property type="project" value="InterPro"/>
</dbReference>
<name>A0A3L6SZ68_PANMI</name>
<dbReference type="Gene3D" id="2.20.25.80">
    <property type="entry name" value="WRKY domain"/>
    <property type="match status" value="1"/>
</dbReference>
<dbReference type="PANTHER" id="PTHR31429:SF41">
    <property type="entry name" value="TRANSCRIPTION FACTOR WRKY5"/>
    <property type="match status" value="1"/>
</dbReference>
<reference evidence="9" key="1">
    <citation type="journal article" date="2019" name="Nat. Commun.">
        <title>The genome of broomcorn millet.</title>
        <authorList>
            <person name="Zou C."/>
            <person name="Miki D."/>
            <person name="Li D."/>
            <person name="Tang Q."/>
            <person name="Xiao L."/>
            <person name="Rajput S."/>
            <person name="Deng P."/>
            <person name="Jia W."/>
            <person name="Huang R."/>
            <person name="Zhang M."/>
            <person name="Sun Y."/>
            <person name="Hu J."/>
            <person name="Fu X."/>
            <person name="Schnable P.S."/>
            <person name="Li F."/>
            <person name="Zhang H."/>
            <person name="Feng B."/>
            <person name="Zhu X."/>
            <person name="Liu R."/>
            <person name="Schnable J.C."/>
            <person name="Zhu J.-K."/>
            <person name="Zhang H."/>
        </authorList>
    </citation>
    <scope>NUCLEOTIDE SEQUENCE [LARGE SCALE GENOMIC DNA]</scope>
</reference>
<keyword evidence="5" id="KW-0539">Nucleus</keyword>
<dbReference type="AlphaFoldDB" id="A0A3L6SZ68"/>
<dbReference type="EMBL" id="PQIB02000003">
    <property type="protein sequence ID" value="RLN29627.1"/>
    <property type="molecule type" value="Genomic_DNA"/>
</dbReference>
<evidence type="ECO:0000256" key="3">
    <source>
        <dbReference type="ARBA" id="ARBA00023125"/>
    </source>
</evidence>
<accession>A0A3L6SZ68</accession>
<dbReference type="InterPro" id="IPR044810">
    <property type="entry name" value="WRKY_plant"/>
</dbReference>
<evidence type="ECO:0000256" key="6">
    <source>
        <dbReference type="SAM" id="MobiDB-lite"/>
    </source>
</evidence>
<feature type="region of interest" description="Disordered" evidence="6">
    <location>
        <begin position="1"/>
        <end position="83"/>
    </location>
</feature>
<feature type="compositionally biased region" description="Polar residues" evidence="6">
    <location>
        <begin position="227"/>
        <end position="237"/>
    </location>
</feature>
<evidence type="ECO:0000256" key="5">
    <source>
        <dbReference type="ARBA" id="ARBA00023242"/>
    </source>
</evidence>
<feature type="region of interest" description="Disordered" evidence="6">
    <location>
        <begin position="202"/>
        <end position="255"/>
    </location>
</feature>
<feature type="compositionally biased region" description="Basic and acidic residues" evidence="6">
    <location>
        <begin position="1"/>
        <end position="22"/>
    </location>
</feature>
<comment type="subcellular location">
    <subcellularLocation>
        <location evidence="1">Nucleus</location>
    </subcellularLocation>
</comment>
<feature type="compositionally biased region" description="Gly residues" evidence="6">
    <location>
        <begin position="496"/>
        <end position="507"/>
    </location>
</feature>
<dbReference type="PANTHER" id="PTHR31429">
    <property type="entry name" value="WRKY TRANSCRIPTION FACTOR 36-RELATED"/>
    <property type="match status" value="1"/>
</dbReference>
<proteinExistence type="predicted"/>
<feature type="region of interest" description="Disordered" evidence="6">
    <location>
        <begin position="489"/>
        <end position="512"/>
    </location>
</feature>
<dbReference type="GO" id="GO:0005634">
    <property type="term" value="C:nucleus"/>
    <property type="evidence" value="ECO:0007669"/>
    <property type="project" value="UniProtKB-SubCell"/>
</dbReference>
<dbReference type="GO" id="GO:0003700">
    <property type="term" value="F:DNA-binding transcription factor activity"/>
    <property type="evidence" value="ECO:0007669"/>
    <property type="project" value="InterPro"/>
</dbReference>
<protein>
    <submittedName>
        <fullName evidence="8">WRKY transcription factor 47</fullName>
    </submittedName>
</protein>
<dbReference type="SMART" id="SM00774">
    <property type="entry name" value="WRKY"/>
    <property type="match status" value="1"/>
</dbReference>